<name>A0A1T8V8C7_9MYCO</name>
<dbReference type="Proteomes" id="UP000190074">
    <property type="component" value="Unassembled WGS sequence"/>
</dbReference>
<gene>
    <name evidence="2" type="ORF">SAMEA2259716_05749</name>
</gene>
<evidence type="ECO:0000313" key="2">
    <source>
        <dbReference type="EMBL" id="SKN01108.1"/>
    </source>
</evidence>
<dbReference type="SUPFAM" id="SSF47413">
    <property type="entry name" value="lambda repressor-like DNA-binding domains"/>
    <property type="match status" value="1"/>
</dbReference>
<accession>A0A1T8V8C7</accession>
<reference evidence="2 3" key="1">
    <citation type="submission" date="2016-11" db="EMBL/GenBank/DDBJ databases">
        <authorList>
            <consortium name="Pathogen Informatics"/>
        </authorList>
    </citation>
    <scope>NUCLEOTIDE SEQUENCE [LARGE SCALE GENOMIC DNA]</scope>
    <source>
        <strain evidence="2 3">911</strain>
    </source>
</reference>
<dbReference type="AlphaFoldDB" id="A0A1T8V8C7"/>
<proteinExistence type="predicted"/>
<feature type="domain" description="HTH cro/C1-type" evidence="1">
    <location>
        <begin position="20"/>
        <end position="77"/>
    </location>
</feature>
<dbReference type="InterPro" id="IPR001387">
    <property type="entry name" value="Cro/C1-type_HTH"/>
</dbReference>
<dbReference type="Gene3D" id="1.10.260.40">
    <property type="entry name" value="lambda repressor-like DNA-binding domains"/>
    <property type="match status" value="1"/>
</dbReference>
<protein>
    <recommendedName>
        <fullName evidence="1">HTH cro/C1-type domain-containing protein</fullName>
    </recommendedName>
</protein>
<evidence type="ECO:0000259" key="1">
    <source>
        <dbReference type="PROSITE" id="PS50943"/>
    </source>
</evidence>
<dbReference type="GO" id="GO:0003677">
    <property type="term" value="F:DNA binding"/>
    <property type="evidence" value="ECO:0007669"/>
    <property type="project" value="InterPro"/>
</dbReference>
<evidence type="ECO:0000313" key="3">
    <source>
        <dbReference type="Proteomes" id="UP000190074"/>
    </source>
</evidence>
<dbReference type="PROSITE" id="PS50943">
    <property type="entry name" value="HTH_CROC1"/>
    <property type="match status" value="1"/>
</dbReference>
<organism evidence="2 3">
    <name type="scientific">Mycobacteroides abscessus subsp. massiliense</name>
    <dbReference type="NCBI Taxonomy" id="1962118"/>
    <lineage>
        <taxon>Bacteria</taxon>
        <taxon>Bacillati</taxon>
        <taxon>Actinomycetota</taxon>
        <taxon>Actinomycetes</taxon>
        <taxon>Mycobacteriales</taxon>
        <taxon>Mycobacteriaceae</taxon>
        <taxon>Mycobacteroides</taxon>
        <taxon>Mycobacteroides abscessus</taxon>
    </lineage>
</organism>
<dbReference type="InterPro" id="IPR010982">
    <property type="entry name" value="Lambda_DNA-bd_dom_sf"/>
</dbReference>
<dbReference type="CDD" id="cd00093">
    <property type="entry name" value="HTH_XRE"/>
    <property type="match status" value="1"/>
</dbReference>
<sequence length="133" mass="14599">MTTLMLVDGQRGESRANAIIRRLRMEFARLGLSDSEAARRAGLSQDRMSRRMTGKTPFDVNDLDVICESLNISFGYVMTGARPIPGNDGPDGDGGVVRPKGFEPLTFWSGVSTMSEVRFSRHLPILTLPVRAA</sequence>
<dbReference type="EMBL" id="FVGW01000022">
    <property type="protein sequence ID" value="SKN01108.1"/>
    <property type="molecule type" value="Genomic_DNA"/>
</dbReference>
<dbReference type="RefSeq" id="WP_079636332.1">
    <property type="nucleotide sequence ID" value="NZ_FVGW01000022.1"/>
</dbReference>
<dbReference type="Pfam" id="PF13560">
    <property type="entry name" value="HTH_31"/>
    <property type="match status" value="1"/>
</dbReference>
<dbReference type="SMART" id="SM00530">
    <property type="entry name" value="HTH_XRE"/>
    <property type="match status" value="1"/>
</dbReference>